<organism evidence="1 2">
    <name type="scientific">Reinekea marinisedimentorum</name>
    <dbReference type="NCBI Taxonomy" id="230495"/>
    <lineage>
        <taxon>Bacteria</taxon>
        <taxon>Pseudomonadati</taxon>
        <taxon>Pseudomonadota</taxon>
        <taxon>Gammaproteobacteria</taxon>
        <taxon>Oceanospirillales</taxon>
        <taxon>Saccharospirillaceae</taxon>
        <taxon>Reinekea</taxon>
    </lineage>
</organism>
<dbReference type="PANTHER" id="PTHR33973:SF4">
    <property type="entry name" value="OS07G0153300 PROTEIN"/>
    <property type="match status" value="1"/>
</dbReference>
<evidence type="ECO:0008006" key="3">
    <source>
        <dbReference type="Google" id="ProtNLM"/>
    </source>
</evidence>
<gene>
    <name evidence="1" type="ORF">BCF53_12128</name>
</gene>
<name>A0A4V2UIR4_9GAMM</name>
<protein>
    <recommendedName>
        <fullName evidence="3">DUF1365 family protein</fullName>
    </recommendedName>
</protein>
<evidence type="ECO:0000313" key="2">
    <source>
        <dbReference type="Proteomes" id="UP000295793"/>
    </source>
</evidence>
<accession>A0A4V2UIR4</accession>
<evidence type="ECO:0000313" key="1">
    <source>
        <dbReference type="EMBL" id="TCS37110.1"/>
    </source>
</evidence>
<dbReference type="EMBL" id="SLZR01000021">
    <property type="protein sequence ID" value="TCS37110.1"/>
    <property type="molecule type" value="Genomic_DNA"/>
</dbReference>
<dbReference type="AlphaFoldDB" id="A0A4V2UIR4"/>
<sequence length="258" mass="30020">MATTAALKSVIYSGKVNHRRFEQKHHSFTYPLYMLALDVDELEQNKLDGLRLFGTGRFKPIRFKQSDYIKGDRPTLRERITDKLKELGLREAPASYRLLVQCRCFGLYFSPANFVFCYSETGECSHMLVEVSNTPWNQRHYYLVDMARPEPTEKSFHVSPFMDLDMKYFWQVKPPLDDSEAVSVRIENKRTDGAVAFDATLAMKKLALNNQNLKSVWHQQPMMTLSVLKGIYVQALRLFIKKIKFVPYQTKTESPTIK</sequence>
<dbReference type="PANTHER" id="PTHR33973">
    <property type="entry name" value="OS07G0153300 PROTEIN"/>
    <property type="match status" value="1"/>
</dbReference>
<proteinExistence type="predicted"/>
<dbReference type="RefSeq" id="WP_132703541.1">
    <property type="nucleotide sequence ID" value="NZ_SLZR01000021.1"/>
</dbReference>
<keyword evidence="2" id="KW-1185">Reference proteome</keyword>
<dbReference type="OrthoDB" id="9778801at2"/>
<dbReference type="Proteomes" id="UP000295793">
    <property type="component" value="Unassembled WGS sequence"/>
</dbReference>
<comment type="caution">
    <text evidence="1">The sequence shown here is derived from an EMBL/GenBank/DDBJ whole genome shotgun (WGS) entry which is preliminary data.</text>
</comment>
<dbReference type="Pfam" id="PF07103">
    <property type="entry name" value="DUF1365"/>
    <property type="match status" value="1"/>
</dbReference>
<dbReference type="InterPro" id="IPR010775">
    <property type="entry name" value="DUF1365"/>
</dbReference>
<reference evidence="1 2" key="1">
    <citation type="submission" date="2019-03" db="EMBL/GenBank/DDBJ databases">
        <title>Genomic Encyclopedia of Archaeal and Bacterial Type Strains, Phase II (KMG-II): from individual species to whole genera.</title>
        <authorList>
            <person name="Goeker M."/>
        </authorList>
    </citation>
    <scope>NUCLEOTIDE SEQUENCE [LARGE SCALE GENOMIC DNA]</scope>
    <source>
        <strain evidence="1 2">DSM 15388</strain>
    </source>
</reference>